<dbReference type="InterPro" id="IPR016032">
    <property type="entry name" value="Sig_transdc_resp-reg_C-effctor"/>
</dbReference>
<evidence type="ECO:0000313" key="8">
    <source>
        <dbReference type="Proteomes" id="UP000786185"/>
    </source>
</evidence>
<keyword evidence="1 2" id="KW-0238">DNA-binding</keyword>
<keyword evidence="3" id="KW-1133">Transmembrane helix</keyword>
<feature type="domain" description="OmpR/PhoB-type" evidence="4">
    <location>
        <begin position="1"/>
        <end position="95"/>
    </location>
</feature>
<dbReference type="Proteomes" id="UP000256923">
    <property type="component" value="Chromosome 1"/>
</dbReference>
<organism evidence="6 8">
    <name type="scientific">Vibrio anguillarum</name>
    <name type="common">Listonella anguillarum</name>
    <dbReference type="NCBI Taxonomy" id="55601"/>
    <lineage>
        <taxon>Bacteria</taxon>
        <taxon>Pseudomonadati</taxon>
        <taxon>Pseudomonadota</taxon>
        <taxon>Gammaproteobacteria</taxon>
        <taxon>Vibrionales</taxon>
        <taxon>Vibrionaceae</taxon>
        <taxon>Vibrio</taxon>
    </lineage>
</organism>
<feature type="transmembrane region" description="Helical" evidence="3">
    <location>
        <begin position="119"/>
        <end position="140"/>
    </location>
</feature>
<dbReference type="PROSITE" id="PS51755">
    <property type="entry name" value="OMPR_PHOB"/>
    <property type="match status" value="1"/>
</dbReference>
<dbReference type="GO" id="GO:0003677">
    <property type="term" value="F:DNA binding"/>
    <property type="evidence" value="ECO:0007669"/>
    <property type="project" value="UniProtKB-UniRule"/>
</dbReference>
<evidence type="ECO:0000313" key="7">
    <source>
        <dbReference type="Proteomes" id="UP000256923"/>
    </source>
</evidence>
<dbReference type="GO" id="GO:0000160">
    <property type="term" value="P:phosphorelay signal transduction system"/>
    <property type="evidence" value="ECO:0007669"/>
    <property type="project" value="InterPro"/>
</dbReference>
<proteinExistence type="predicted"/>
<dbReference type="EMBL" id="SCLC01000809">
    <property type="protein sequence ID" value="MBF4437280.1"/>
    <property type="molecule type" value="Genomic_DNA"/>
</dbReference>
<keyword evidence="3" id="KW-0812">Transmembrane</keyword>
<dbReference type="RefSeq" id="WP_019282907.1">
    <property type="nucleotide sequence ID" value="NZ_CP022103.1"/>
</dbReference>
<evidence type="ECO:0000313" key="5">
    <source>
        <dbReference type="EMBL" id="AZS23742.1"/>
    </source>
</evidence>
<dbReference type="Pfam" id="PF00486">
    <property type="entry name" value="Trans_reg_C"/>
    <property type="match status" value="1"/>
</dbReference>
<keyword evidence="3" id="KW-0472">Membrane</keyword>
<protein>
    <submittedName>
        <fullName evidence="6">Amidase</fullName>
    </submittedName>
</protein>
<dbReference type="EMBL" id="CP034672">
    <property type="protein sequence ID" value="AZS23742.1"/>
    <property type="molecule type" value="Genomic_DNA"/>
</dbReference>
<dbReference type="InterPro" id="IPR036388">
    <property type="entry name" value="WH-like_DNA-bd_sf"/>
</dbReference>
<dbReference type="Proteomes" id="UP000786185">
    <property type="component" value="Unassembled WGS sequence"/>
</dbReference>
<accession>A0A241PQN2</accession>
<dbReference type="CDD" id="cd00383">
    <property type="entry name" value="trans_reg_C"/>
    <property type="match status" value="1"/>
</dbReference>
<dbReference type="SUPFAM" id="SSF46894">
    <property type="entry name" value="C-terminal effector domain of the bipartite response regulators"/>
    <property type="match status" value="1"/>
</dbReference>
<reference evidence="6" key="2">
    <citation type="journal article" date="2021" name="PeerJ">
        <title>Analysis of 44 Vibrio anguillarum genomes reveals high genetic diversity.</title>
        <authorList>
            <person name="Hansen M.J."/>
            <person name="Dalsgaard I."/>
        </authorList>
    </citation>
    <scope>NUCLEOTIDE SEQUENCE</scope>
    <source>
        <strain evidence="6">850617-1/1</strain>
    </source>
</reference>
<dbReference type="Gene3D" id="1.10.10.10">
    <property type="entry name" value="Winged helix-like DNA-binding domain superfamily/Winged helix DNA-binding domain"/>
    <property type="match status" value="1"/>
</dbReference>
<evidence type="ECO:0000256" key="2">
    <source>
        <dbReference type="PROSITE-ProRule" id="PRU01091"/>
    </source>
</evidence>
<feature type="DNA-binding region" description="OmpR/PhoB-type" evidence="2">
    <location>
        <begin position="1"/>
        <end position="95"/>
    </location>
</feature>
<sequence>MWIFDHRADKQLHNLQTNDYRKLDNIESDLLKLLLTNQGKTVTKAQILTYVWPNKVVSESSITQAITKLRQSLSDNANEQNVIRTIPKWGYCLMPNTVKLVAEEKAETDTAIKKYSVSWLLISGFTFLLFINILLFHFLFVAPDSAKSMSFYSFKVGSNNFYVEKNDRVSSQLVETIIHKKNLTNVNFYITSNQSRLYIACYKLIPNNDQQRSYNFSVDINRVLEDVGNEVLEVCQ</sequence>
<dbReference type="SMART" id="SM00862">
    <property type="entry name" value="Trans_reg_C"/>
    <property type="match status" value="1"/>
</dbReference>
<evidence type="ECO:0000256" key="1">
    <source>
        <dbReference type="ARBA" id="ARBA00023125"/>
    </source>
</evidence>
<evidence type="ECO:0000256" key="3">
    <source>
        <dbReference type="SAM" id="Phobius"/>
    </source>
</evidence>
<evidence type="ECO:0000259" key="4">
    <source>
        <dbReference type="PROSITE" id="PS51755"/>
    </source>
</evidence>
<name>A0A241PQN2_VIBAN</name>
<gene>
    <name evidence="5" type="ORF">DYL72_00865</name>
    <name evidence="6" type="ORF">ERJ77_22915</name>
</gene>
<dbReference type="InterPro" id="IPR001867">
    <property type="entry name" value="OmpR/PhoB-type_DNA-bd"/>
</dbReference>
<reference evidence="5 7" key="1">
    <citation type="submission" date="2018-12" db="EMBL/GenBank/DDBJ databases">
        <title>Characterization and Draft Genome of Vibrio anguillarum J360 Marine Pathogen Isolated from an Outbreak in Lumpfish (Cyclopterus lumpus).</title>
        <authorList>
            <person name="Vasquez J.I."/>
            <person name="Cao T."/>
            <person name="Chakraborty S."/>
            <person name="Gnanagobal H."/>
            <person name="Wescot J."/>
            <person name="Boyce D."/>
            <person name="Santander J."/>
        </authorList>
    </citation>
    <scope>NUCLEOTIDE SEQUENCE [LARGE SCALE GENOMIC DNA]</scope>
    <source>
        <strain evidence="5 7">J360</strain>
    </source>
</reference>
<dbReference type="GO" id="GO:0006355">
    <property type="term" value="P:regulation of DNA-templated transcription"/>
    <property type="evidence" value="ECO:0007669"/>
    <property type="project" value="InterPro"/>
</dbReference>
<evidence type="ECO:0000313" key="6">
    <source>
        <dbReference type="EMBL" id="MBF4437280.1"/>
    </source>
</evidence>
<dbReference type="AlphaFoldDB" id="A0A241PQN2"/>